<dbReference type="Proteomes" id="UP001153678">
    <property type="component" value="Unassembled WGS sequence"/>
</dbReference>
<evidence type="ECO:0000313" key="2">
    <source>
        <dbReference type="Proteomes" id="UP001153678"/>
    </source>
</evidence>
<organism evidence="1 2">
    <name type="scientific">Funneliformis geosporum</name>
    <dbReference type="NCBI Taxonomy" id="1117311"/>
    <lineage>
        <taxon>Eukaryota</taxon>
        <taxon>Fungi</taxon>
        <taxon>Fungi incertae sedis</taxon>
        <taxon>Mucoromycota</taxon>
        <taxon>Glomeromycotina</taxon>
        <taxon>Glomeromycetes</taxon>
        <taxon>Glomerales</taxon>
        <taxon>Glomeraceae</taxon>
        <taxon>Funneliformis</taxon>
    </lineage>
</organism>
<gene>
    <name evidence="1" type="ORF">FWILDA_LOCUS10244</name>
</gene>
<protein>
    <submittedName>
        <fullName evidence="1">5406_t:CDS:1</fullName>
    </submittedName>
</protein>
<reference evidence="1" key="1">
    <citation type="submission" date="2022-08" db="EMBL/GenBank/DDBJ databases">
        <authorList>
            <person name="Kallberg Y."/>
            <person name="Tangrot J."/>
            <person name="Rosling A."/>
        </authorList>
    </citation>
    <scope>NUCLEOTIDE SEQUENCE</scope>
    <source>
        <strain evidence="1">Wild A</strain>
    </source>
</reference>
<name>A0A9W4SUC1_9GLOM</name>
<dbReference type="EMBL" id="CAMKVN010002592">
    <property type="protein sequence ID" value="CAI2181758.1"/>
    <property type="molecule type" value="Genomic_DNA"/>
</dbReference>
<evidence type="ECO:0000313" key="1">
    <source>
        <dbReference type="EMBL" id="CAI2181758.1"/>
    </source>
</evidence>
<sequence>SYNGNITRIESTDIGKNVNQYVRSEMMEEDILYYDVTNNDDYEDTIAASSSESTNINLLDNLIKGLQLLYIKEKITLSNKVFNEIMIIFGLLDVSLFKLRKNLENIIPIKPKLVDMCWNSCCAYIGKNSAAYFSVIDSLRIQYKDPSRAMILQYQHEYTSSEEYISNNDKIGDVIDGNRYKSLSQEYDRTNYNPENLPMRIHINYLQDIEAIENEIGGARTRIQYIMHALFENVALHMFHHFSVLYLIPLLHDYLPERYINGWAKFVKATQLCLEPVIFKQELEEIQTHFVGFVHHYENEYYQRDSDRLPATLISFHYLLYIMKSIQETGPPWLTWQFLIERLCGMLIPLKIFSAFQKETKILPLEHAFRFSATEEELHSPSQKYNMIKTDVRKVKQHYDTTLDLMMNEVGEIIEHIQKYGKLRTKSEVLINSKLVNRKGDVTRNNYSIAAKLLVDKNAHLPKAHYDFEEREFYSQVLYYFVHEFNNKLSMLAFVQWIRRPEILGNNIQYFHNIGETSVINVTAIDQYVGFLENLGFISKSVDDYELILGAKGGLELDLTDIFRDQVRGKINHPGTPPFQEDIDNDQLTVRESLKRHSLILDLRVV</sequence>
<comment type="caution">
    <text evidence="1">The sequence shown here is derived from an EMBL/GenBank/DDBJ whole genome shotgun (WGS) entry which is preliminary data.</text>
</comment>
<accession>A0A9W4SUC1</accession>
<proteinExistence type="predicted"/>
<keyword evidence="2" id="KW-1185">Reference proteome</keyword>
<dbReference type="OrthoDB" id="3257409at2759"/>
<feature type="non-terminal residue" evidence="1">
    <location>
        <position position="1"/>
    </location>
</feature>
<dbReference type="PANTHER" id="PTHR46579:SF1">
    <property type="entry name" value="F5_8 TYPE C DOMAIN-CONTAINING PROTEIN"/>
    <property type="match status" value="1"/>
</dbReference>
<dbReference type="AlphaFoldDB" id="A0A9W4SUC1"/>
<dbReference type="PANTHER" id="PTHR46579">
    <property type="entry name" value="F5/8 TYPE C DOMAIN-CONTAINING PROTEIN-RELATED"/>
    <property type="match status" value="1"/>
</dbReference>